<evidence type="ECO:0000313" key="3">
    <source>
        <dbReference type="Proteomes" id="UP001165190"/>
    </source>
</evidence>
<dbReference type="Proteomes" id="UP001165190">
    <property type="component" value="Unassembled WGS sequence"/>
</dbReference>
<evidence type="ECO:0000313" key="2">
    <source>
        <dbReference type="EMBL" id="GMI90053.1"/>
    </source>
</evidence>
<organism evidence="2 3">
    <name type="scientific">Hibiscus trionum</name>
    <name type="common">Flower of an hour</name>
    <dbReference type="NCBI Taxonomy" id="183268"/>
    <lineage>
        <taxon>Eukaryota</taxon>
        <taxon>Viridiplantae</taxon>
        <taxon>Streptophyta</taxon>
        <taxon>Embryophyta</taxon>
        <taxon>Tracheophyta</taxon>
        <taxon>Spermatophyta</taxon>
        <taxon>Magnoliopsida</taxon>
        <taxon>eudicotyledons</taxon>
        <taxon>Gunneridae</taxon>
        <taxon>Pentapetalae</taxon>
        <taxon>rosids</taxon>
        <taxon>malvids</taxon>
        <taxon>Malvales</taxon>
        <taxon>Malvaceae</taxon>
        <taxon>Malvoideae</taxon>
        <taxon>Hibiscus</taxon>
    </lineage>
</organism>
<dbReference type="OrthoDB" id="1831671at2759"/>
<protein>
    <recommendedName>
        <fullName evidence="4">Mitochondrial protein</fullName>
    </recommendedName>
</protein>
<comment type="caution">
    <text evidence="2">The sequence shown here is derived from an EMBL/GenBank/DDBJ whole genome shotgun (WGS) entry which is preliminary data.</text>
</comment>
<sequence length="178" mass="19401">MAYPDTSTAKVVPDTAKGPSESNIHLTHSVDRVEHDLEEHTNAATTQAPNLMAGDQITTSHENIRSPCLAEGVEECSGGEASLDRHESRDQMILDNSKPGHSGRNQPQELASHTATQTFAASGNTHSMVTRSKVGIFKPKIFNAEYSEIPSDVQTALQHPKWKEVVHSEYKALMNNGT</sequence>
<reference evidence="2" key="1">
    <citation type="submission" date="2023-05" db="EMBL/GenBank/DDBJ databases">
        <title>Genome and transcriptome analyses reveal genes involved in the formation of fine ridges on petal epidermal cells in Hibiscus trionum.</title>
        <authorList>
            <person name="Koshimizu S."/>
            <person name="Masuda S."/>
            <person name="Ishii T."/>
            <person name="Shirasu K."/>
            <person name="Hoshino A."/>
            <person name="Arita M."/>
        </authorList>
    </citation>
    <scope>NUCLEOTIDE SEQUENCE</scope>
    <source>
        <strain evidence="2">Hamamatsu line</strain>
    </source>
</reference>
<evidence type="ECO:0008006" key="4">
    <source>
        <dbReference type="Google" id="ProtNLM"/>
    </source>
</evidence>
<dbReference type="EMBL" id="BSYR01000024">
    <property type="protein sequence ID" value="GMI90053.1"/>
    <property type="molecule type" value="Genomic_DNA"/>
</dbReference>
<name>A0A9W7I8T5_HIBTR</name>
<accession>A0A9W7I8T5</accession>
<feature type="compositionally biased region" description="Polar residues" evidence="1">
    <location>
        <begin position="103"/>
        <end position="113"/>
    </location>
</feature>
<evidence type="ECO:0000256" key="1">
    <source>
        <dbReference type="SAM" id="MobiDB-lite"/>
    </source>
</evidence>
<feature type="region of interest" description="Disordered" evidence="1">
    <location>
        <begin position="93"/>
        <end position="113"/>
    </location>
</feature>
<proteinExistence type="predicted"/>
<feature type="region of interest" description="Disordered" evidence="1">
    <location>
        <begin position="1"/>
        <end position="24"/>
    </location>
</feature>
<keyword evidence="3" id="KW-1185">Reference proteome</keyword>
<gene>
    <name evidence="2" type="ORF">HRI_002674600</name>
</gene>
<dbReference type="AlphaFoldDB" id="A0A9W7I8T5"/>